<reference evidence="8" key="1">
    <citation type="submission" date="2023-07" db="EMBL/GenBank/DDBJ databases">
        <authorList>
            <person name="Stuckert A."/>
        </authorList>
    </citation>
    <scope>NUCLEOTIDE SEQUENCE</scope>
</reference>
<evidence type="ECO:0000256" key="2">
    <source>
        <dbReference type="ARBA" id="ARBA00022737"/>
    </source>
</evidence>
<dbReference type="CDD" id="cd11304">
    <property type="entry name" value="Cadherin_repeat"/>
    <property type="match status" value="5"/>
</dbReference>
<name>A0ABN9L3Y7_9NEOB</name>
<keyword evidence="2" id="KW-0677">Repeat</keyword>
<feature type="domain" description="Cadherin" evidence="7">
    <location>
        <begin position="246"/>
        <end position="319"/>
    </location>
</feature>
<comment type="caution">
    <text evidence="8">The sequence shown here is derived from an EMBL/GenBank/DDBJ whole genome shotgun (WGS) entry which is preliminary data.</text>
</comment>
<comment type="subcellular location">
    <subcellularLocation>
        <location evidence="1">Membrane</location>
    </subcellularLocation>
</comment>
<dbReference type="PANTHER" id="PTHR24027:SF424">
    <property type="entry name" value="CADHERIN-16 ISOFORM X3"/>
    <property type="match status" value="1"/>
</dbReference>
<dbReference type="SMART" id="SM00112">
    <property type="entry name" value="CA"/>
    <property type="match status" value="4"/>
</dbReference>
<dbReference type="InterPro" id="IPR015919">
    <property type="entry name" value="Cadherin-like_sf"/>
</dbReference>
<gene>
    <name evidence="8" type="ORF">RIMI_LOCUS5138427</name>
</gene>
<dbReference type="InterPro" id="IPR039808">
    <property type="entry name" value="Cadherin"/>
</dbReference>
<keyword evidence="3 5" id="KW-0106">Calcium</keyword>
<dbReference type="InterPro" id="IPR002126">
    <property type="entry name" value="Cadherin-like_dom"/>
</dbReference>
<evidence type="ECO:0000256" key="5">
    <source>
        <dbReference type="PROSITE-ProRule" id="PRU00043"/>
    </source>
</evidence>
<dbReference type="PROSITE" id="PS00232">
    <property type="entry name" value="CADHERIN_1"/>
    <property type="match status" value="2"/>
</dbReference>
<dbReference type="InterPro" id="IPR020894">
    <property type="entry name" value="Cadherin_CS"/>
</dbReference>
<feature type="domain" description="Cadherin" evidence="7">
    <location>
        <begin position="320"/>
        <end position="433"/>
    </location>
</feature>
<feature type="domain" description="Cadherin" evidence="7">
    <location>
        <begin position="20"/>
        <end position="113"/>
    </location>
</feature>
<evidence type="ECO:0000313" key="9">
    <source>
        <dbReference type="Proteomes" id="UP001176940"/>
    </source>
</evidence>
<keyword evidence="4" id="KW-0472">Membrane</keyword>
<evidence type="ECO:0000256" key="6">
    <source>
        <dbReference type="SAM" id="SignalP"/>
    </source>
</evidence>
<feature type="domain" description="Cadherin" evidence="7">
    <location>
        <begin position="435"/>
        <end position="538"/>
    </location>
</feature>
<evidence type="ECO:0000313" key="8">
    <source>
        <dbReference type="EMBL" id="CAJ0932540.1"/>
    </source>
</evidence>
<evidence type="ECO:0000259" key="7">
    <source>
        <dbReference type="PROSITE" id="PS50268"/>
    </source>
</evidence>
<feature type="signal peptide" evidence="6">
    <location>
        <begin position="1"/>
        <end position="19"/>
    </location>
</feature>
<protein>
    <recommendedName>
        <fullName evidence="7">Cadherin domain-containing protein</fullName>
    </recommendedName>
</protein>
<dbReference type="PRINTS" id="PR00205">
    <property type="entry name" value="CADHERIN"/>
</dbReference>
<accession>A0ABN9L3Y7</accession>
<evidence type="ECO:0000256" key="3">
    <source>
        <dbReference type="ARBA" id="ARBA00022837"/>
    </source>
</evidence>
<evidence type="ECO:0000256" key="1">
    <source>
        <dbReference type="ARBA" id="ARBA00004370"/>
    </source>
</evidence>
<dbReference type="Pfam" id="PF00028">
    <property type="entry name" value="Cadherin"/>
    <property type="match status" value="3"/>
</dbReference>
<dbReference type="SUPFAM" id="SSF49313">
    <property type="entry name" value="Cadherin-like"/>
    <property type="match status" value="5"/>
</dbReference>
<organism evidence="8 9">
    <name type="scientific">Ranitomeya imitator</name>
    <name type="common">mimic poison frog</name>
    <dbReference type="NCBI Taxonomy" id="111125"/>
    <lineage>
        <taxon>Eukaryota</taxon>
        <taxon>Metazoa</taxon>
        <taxon>Chordata</taxon>
        <taxon>Craniata</taxon>
        <taxon>Vertebrata</taxon>
        <taxon>Euteleostomi</taxon>
        <taxon>Amphibia</taxon>
        <taxon>Batrachia</taxon>
        <taxon>Anura</taxon>
        <taxon>Neobatrachia</taxon>
        <taxon>Hyloidea</taxon>
        <taxon>Dendrobatidae</taxon>
        <taxon>Dendrobatinae</taxon>
        <taxon>Ranitomeya</taxon>
    </lineage>
</organism>
<dbReference type="Gene3D" id="2.60.40.60">
    <property type="entry name" value="Cadherins"/>
    <property type="match status" value="5"/>
</dbReference>
<evidence type="ECO:0000256" key="4">
    <source>
        <dbReference type="ARBA" id="ARBA00023136"/>
    </source>
</evidence>
<feature type="domain" description="Cadherin" evidence="7">
    <location>
        <begin position="114"/>
        <end position="227"/>
    </location>
</feature>
<dbReference type="PANTHER" id="PTHR24027">
    <property type="entry name" value="CADHERIN-23"/>
    <property type="match status" value="1"/>
</dbReference>
<dbReference type="Proteomes" id="UP001176940">
    <property type="component" value="Unassembled WGS sequence"/>
</dbReference>
<sequence>MRGLYLLTVLSASIQVTIAFTYVKRIQVPENYKGTFPLYLTKIELGADGRYIAELAGNDEGIFELDPDSLVLCALKPFDRENKDSYAVTVAGEHRTVTVYIEVTDENDNVPILNISSLNGIVSRGSKAGVAFLHLQATDADDPESENADLRYTILGGGRKLFQMEPRSGAVSLTEEGVTYLSRADDSHFRLIVKVKDLGDDPKGNVASGTLEIAVAESTWFSPSPVFISENWKGNYPHRISRVLWNSTEVQYRLSGNFDGDLFTVDESGTIYVTNELDWERQSQYQIQVSALNVDDVLYSDPLEISVTVTDENDNGPVFSQDIYYVEITETTAKGLLVIKLKAEDADDPGSSNAQIQYRIVSQEPPLSNDHVFHIGDITGNITLLVDSLMPETARRYTLEVMAADLGGAEGGLSSSCRVIIDVKDINNNPPVFVMNQFPPFAVPEDMEVGAVITTLTATDRDEDQENKLTDFSILSGNEDQTFGLTADQSVVSIILEKKLLLFICISDHPKSELWTASSSSLQVAVFMSDMEPCGPATWDLVALRHGTLWRCDM</sequence>
<dbReference type="PROSITE" id="PS50268">
    <property type="entry name" value="CADHERIN_2"/>
    <property type="match status" value="5"/>
</dbReference>
<keyword evidence="9" id="KW-1185">Reference proteome</keyword>
<proteinExistence type="predicted"/>
<dbReference type="EMBL" id="CAUEEQ010008640">
    <property type="protein sequence ID" value="CAJ0932540.1"/>
    <property type="molecule type" value="Genomic_DNA"/>
</dbReference>
<feature type="chain" id="PRO_5046138496" description="Cadherin domain-containing protein" evidence="6">
    <location>
        <begin position="20"/>
        <end position="554"/>
    </location>
</feature>
<keyword evidence="6" id="KW-0732">Signal</keyword>